<proteinExistence type="predicted"/>
<sequence>MCQGLCDLKHVNYVINSSASFGGGKKLEVVAKQLFPKKFLEKTPFSRKKLSKIQLKEFEKTLESEATWHLDKEAIAIYHMQCEKKTKNRNAICDKCEELRSNKRLNEALKVIPIGKVPPMMIVMILTKGNKRAEQIAYLIRQVIEMSHIVNLNILSFGADGARSEFNAQSIIMKEASNFLE</sequence>
<evidence type="ECO:0000313" key="1">
    <source>
        <dbReference type="EMBL" id="GBB95493.1"/>
    </source>
</evidence>
<evidence type="ECO:0000313" key="2">
    <source>
        <dbReference type="Proteomes" id="UP000247702"/>
    </source>
</evidence>
<dbReference type="Proteomes" id="UP000247702">
    <property type="component" value="Unassembled WGS sequence"/>
</dbReference>
<name>A0A2Z6QZ80_9GLOM</name>
<keyword evidence="2" id="KW-1185">Reference proteome</keyword>
<accession>A0A2Z6QZ80</accession>
<protein>
    <submittedName>
        <fullName evidence="1">Uncharacterized protein</fullName>
    </submittedName>
</protein>
<dbReference type="AlphaFoldDB" id="A0A2Z6QZ80"/>
<organism evidence="1 2">
    <name type="scientific">Rhizophagus clarus</name>
    <dbReference type="NCBI Taxonomy" id="94130"/>
    <lineage>
        <taxon>Eukaryota</taxon>
        <taxon>Fungi</taxon>
        <taxon>Fungi incertae sedis</taxon>
        <taxon>Mucoromycota</taxon>
        <taxon>Glomeromycotina</taxon>
        <taxon>Glomeromycetes</taxon>
        <taxon>Glomerales</taxon>
        <taxon>Glomeraceae</taxon>
        <taxon>Rhizophagus</taxon>
    </lineage>
</organism>
<gene>
    <name evidence="1" type="ORF">RclHR1_02550005</name>
</gene>
<dbReference type="EMBL" id="BEXD01001724">
    <property type="protein sequence ID" value="GBB95493.1"/>
    <property type="molecule type" value="Genomic_DNA"/>
</dbReference>
<comment type="caution">
    <text evidence="1">The sequence shown here is derived from an EMBL/GenBank/DDBJ whole genome shotgun (WGS) entry which is preliminary data.</text>
</comment>
<reference evidence="1 2" key="1">
    <citation type="submission" date="2017-11" db="EMBL/GenBank/DDBJ databases">
        <title>The genome of Rhizophagus clarus HR1 reveals common genetic basis of auxotrophy among arbuscular mycorrhizal fungi.</title>
        <authorList>
            <person name="Kobayashi Y."/>
        </authorList>
    </citation>
    <scope>NUCLEOTIDE SEQUENCE [LARGE SCALE GENOMIC DNA]</scope>
    <source>
        <strain evidence="1 2">HR1</strain>
    </source>
</reference>